<dbReference type="AlphaFoldDB" id="A0AAW0LP89"/>
<reference evidence="3" key="1">
    <citation type="submission" date="2017-12" db="EMBL/GenBank/DDBJ databases">
        <authorList>
            <person name="Barbosa P."/>
            <person name="Usie A."/>
            <person name="Ramos A.M."/>
        </authorList>
    </citation>
    <scope>NUCLEOTIDE SEQUENCE</scope>
    <source>
        <strain evidence="3">HL8</strain>
        <tissue evidence="3">Leaves</tissue>
    </source>
</reference>
<dbReference type="Proteomes" id="UP000237347">
    <property type="component" value="Unassembled WGS sequence"/>
</dbReference>
<reference evidence="3" key="3">
    <citation type="submission" date="2023-07" db="EMBL/GenBank/DDBJ databases">
        <title>An improved reference 1 genome and first organelle genomes of Quercus suber.</title>
        <authorList>
            <consortium name="Genosuber Consortium"/>
            <person name="Usie A."/>
            <person name="Serra O."/>
            <person name="Barros P."/>
        </authorList>
    </citation>
    <scope>NUCLEOTIDE SEQUENCE</scope>
    <source>
        <strain evidence="3">HL8</strain>
        <tissue evidence="3">Leaves</tissue>
    </source>
</reference>
<proteinExistence type="predicted"/>
<organism evidence="3 4">
    <name type="scientific">Quercus suber</name>
    <name type="common">Cork oak</name>
    <dbReference type="NCBI Taxonomy" id="58331"/>
    <lineage>
        <taxon>Eukaryota</taxon>
        <taxon>Viridiplantae</taxon>
        <taxon>Streptophyta</taxon>
        <taxon>Embryophyta</taxon>
        <taxon>Tracheophyta</taxon>
        <taxon>Spermatophyta</taxon>
        <taxon>Magnoliopsida</taxon>
        <taxon>eudicotyledons</taxon>
        <taxon>Gunneridae</taxon>
        <taxon>Pentapetalae</taxon>
        <taxon>rosids</taxon>
        <taxon>fabids</taxon>
        <taxon>Fagales</taxon>
        <taxon>Fagaceae</taxon>
        <taxon>Quercus</taxon>
    </lineage>
</organism>
<feature type="region of interest" description="Disordered" evidence="1">
    <location>
        <begin position="1"/>
        <end position="25"/>
    </location>
</feature>
<feature type="non-terminal residue" evidence="3">
    <location>
        <position position="1"/>
    </location>
</feature>
<protein>
    <submittedName>
        <fullName evidence="3">Uncharacterized protein</fullName>
    </submittedName>
</protein>
<evidence type="ECO:0000256" key="1">
    <source>
        <dbReference type="SAM" id="MobiDB-lite"/>
    </source>
</evidence>
<evidence type="ECO:0000313" key="4">
    <source>
        <dbReference type="Proteomes" id="UP000237347"/>
    </source>
</evidence>
<name>A0AAW0LP89_QUESU</name>
<evidence type="ECO:0000313" key="3">
    <source>
        <dbReference type="EMBL" id="KAK7852764.1"/>
    </source>
</evidence>
<evidence type="ECO:0000313" key="2">
    <source>
        <dbReference type="EMBL" id="KAK7847724.1"/>
    </source>
</evidence>
<reference evidence="3 4" key="2">
    <citation type="journal article" date="2018" name="Sci. Data">
        <title>The draft genome sequence of cork oak.</title>
        <authorList>
            <person name="Ramos A.M."/>
            <person name="Usie A."/>
            <person name="Barbosa P."/>
            <person name="Barros P.M."/>
            <person name="Capote T."/>
            <person name="Chaves I."/>
            <person name="Simoes F."/>
            <person name="Abreu I."/>
            <person name="Carrasquinho I."/>
            <person name="Faro C."/>
            <person name="Guimaraes J.B."/>
            <person name="Mendonca D."/>
            <person name="Nobrega F."/>
            <person name="Rodrigues L."/>
            <person name="Saibo N.J.M."/>
            <person name="Varela M.C."/>
            <person name="Egas C."/>
            <person name="Matos J."/>
            <person name="Miguel C.M."/>
            <person name="Oliveira M.M."/>
            <person name="Ricardo C.P."/>
            <person name="Goncalves S."/>
        </authorList>
    </citation>
    <scope>NUCLEOTIDE SEQUENCE [LARGE SCALE GENOMIC DNA]</scope>
    <source>
        <strain evidence="4">cv. HL8</strain>
        <strain evidence="3">HL8</strain>
    </source>
</reference>
<dbReference type="EMBL" id="PKMF04000136">
    <property type="protein sequence ID" value="KAK7847724.1"/>
    <property type="molecule type" value="Genomic_DNA"/>
</dbReference>
<gene>
    <name evidence="2" type="ORF">CFP56_006270</name>
    <name evidence="3" type="ORF">CFP56_037983</name>
</gene>
<dbReference type="EMBL" id="PKMF04000072">
    <property type="protein sequence ID" value="KAK7852764.1"/>
    <property type="molecule type" value="Genomic_DNA"/>
</dbReference>
<comment type="caution">
    <text evidence="3">The sequence shown here is derived from an EMBL/GenBank/DDBJ whole genome shotgun (WGS) entry which is preliminary data.</text>
</comment>
<sequence length="80" mass="8848">SKDTLDSRSRCANTTNRGGRGGADCYVGRGGSSQSLVVYMLNLHTRRKIGHMLMQSPHLIHSAWQGNTRVDDLPHTGSYY</sequence>
<accession>A0AAW0LP89</accession>
<keyword evidence="4" id="KW-1185">Reference proteome</keyword>